<dbReference type="PANTHER" id="PTHR36142">
    <property type="entry name" value="METALLO-HYDROLASE/OXIDOREDUCTASE SUPERFAMILY PROTEIN"/>
    <property type="match status" value="1"/>
</dbReference>
<dbReference type="RefSeq" id="XP_025360666.1">
    <property type="nucleotide sequence ID" value="XM_025509691.1"/>
</dbReference>
<evidence type="ECO:0000313" key="1">
    <source>
        <dbReference type="EMBL" id="PWN26054.1"/>
    </source>
</evidence>
<proteinExistence type="predicted"/>
<accession>A0A316UM70</accession>
<name>A0A316UM70_9BASI</name>
<organism evidence="1 2">
    <name type="scientific">Jaminaea rosea</name>
    <dbReference type="NCBI Taxonomy" id="1569628"/>
    <lineage>
        <taxon>Eukaryota</taxon>
        <taxon>Fungi</taxon>
        <taxon>Dikarya</taxon>
        <taxon>Basidiomycota</taxon>
        <taxon>Ustilaginomycotina</taxon>
        <taxon>Exobasidiomycetes</taxon>
        <taxon>Microstromatales</taxon>
        <taxon>Microstromatales incertae sedis</taxon>
        <taxon>Jaminaea</taxon>
    </lineage>
</organism>
<dbReference type="STRING" id="1569628.A0A316UM70"/>
<dbReference type="Gene3D" id="3.60.15.10">
    <property type="entry name" value="Ribonuclease Z/Hydroxyacylglutathione hydrolase-like"/>
    <property type="match status" value="1"/>
</dbReference>
<dbReference type="EMBL" id="KZ819673">
    <property type="protein sequence ID" value="PWN26054.1"/>
    <property type="molecule type" value="Genomic_DNA"/>
</dbReference>
<dbReference type="AlphaFoldDB" id="A0A316UM70"/>
<evidence type="ECO:0008006" key="3">
    <source>
        <dbReference type="Google" id="ProtNLM"/>
    </source>
</evidence>
<dbReference type="GeneID" id="37031514"/>
<gene>
    <name evidence="1" type="ORF">BDZ90DRAFT_57407</name>
</gene>
<keyword evidence="2" id="KW-1185">Reference proteome</keyword>
<dbReference type="Proteomes" id="UP000245884">
    <property type="component" value="Unassembled WGS sequence"/>
</dbReference>
<protein>
    <recommendedName>
        <fullName evidence="3">Metallo-beta-lactamase domain-containing protein</fullName>
    </recommendedName>
</protein>
<dbReference type="InterPro" id="IPR036866">
    <property type="entry name" value="RibonucZ/Hydroxyglut_hydro"/>
</dbReference>
<reference evidence="1 2" key="1">
    <citation type="journal article" date="2018" name="Mol. Biol. Evol.">
        <title>Broad Genomic Sampling Reveals a Smut Pathogenic Ancestry of the Fungal Clade Ustilaginomycotina.</title>
        <authorList>
            <person name="Kijpornyongpan T."/>
            <person name="Mondo S.J."/>
            <person name="Barry K."/>
            <person name="Sandor L."/>
            <person name="Lee J."/>
            <person name="Lipzen A."/>
            <person name="Pangilinan J."/>
            <person name="LaButti K."/>
            <person name="Hainaut M."/>
            <person name="Henrissat B."/>
            <person name="Grigoriev I.V."/>
            <person name="Spatafora J.W."/>
            <person name="Aime M.C."/>
        </authorList>
    </citation>
    <scope>NUCLEOTIDE SEQUENCE [LARGE SCALE GENOMIC DNA]</scope>
    <source>
        <strain evidence="1 2">MCA 5214</strain>
    </source>
</reference>
<sequence length="350" mass="38189">MPPSSLEASKRANLRKLNGDTTWLLQIHVGHDAKTYNLLIDPWLSTSQQVDYHPLFSAQTRVETASFPSLSALSQSLANETLEAAARERISKPEGNGAEVKGAGGIDAILISHPFSDHAHPETLCELIDQSRPIDIFCTPQSFQAVANLLNGKKMTADQRKAFKLHLMDELRDRGDSLDSITSHKQDDVPSGLRLLRLPAQESPWTHGPAWADLHGGVAIIWDKSAVVYSPHGILGRSIPHALSQAHCRTLIQSFDRQTLPLLRLATGPVALGFHQAALSCFTGGQAYVPTLILRTHDEHKAARGLVGKIISRQGTSDEQAREALQREGCEHCEIRSLKAGEEVEVGGSI</sequence>
<dbReference type="PANTHER" id="PTHR36142:SF2">
    <property type="entry name" value="METALLO-HYDROLASE_OXIDOREDUCTASE SUPERFAMILY PROTEIN"/>
    <property type="match status" value="1"/>
</dbReference>
<dbReference type="OrthoDB" id="9971601at2759"/>
<evidence type="ECO:0000313" key="2">
    <source>
        <dbReference type="Proteomes" id="UP000245884"/>
    </source>
</evidence>